<protein>
    <submittedName>
        <fullName evidence="7">Polysaccharide biosynthesis C-terminal domain-containing protein</fullName>
    </submittedName>
</protein>
<keyword evidence="5 6" id="KW-0472">Membrane</keyword>
<reference evidence="7" key="1">
    <citation type="submission" date="2020-10" db="EMBL/GenBank/DDBJ databases">
        <authorList>
            <person name="Gilroy R."/>
        </authorList>
    </citation>
    <scope>NUCLEOTIDE SEQUENCE</scope>
    <source>
        <strain evidence="7">CHK157-1446</strain>
    </source>
</reference>
<feature type="transmembrane region" description="Helical" evidence="6">
    <location>
        <begin position="463"/>
        <end position="488"/>
    </location>
</feature>
<evidence type="ECO:0000313" key="8">
    <source>
        <dbReference type="Proteomes" id="UP000823982"/>
    </source>
</evidence>
<evidence type="ECO:0000313" key="7">
    <source>
        <dbReference type="EMBL" id="HIS24310.1"/>
    </source>
</evidence>
<accession>A0A9D1ENJ3</accession>
<dbReference type="PANTHER" id="PTHR30250">
    <property type="entry name" value="PST FAMILY PREDICTED COLANIC ACID TRANSPORTER"/>
    <property type="match status" value="1"/>
</dbReference>
<feature type="transmembrane region" description="Helical" evidence="6">
    <location>
        <begin position="110"/>
        <end position="131"/>
    </location>
</feature>
<evidence type="ECO:0000256" key="2">
    <source>
        <dbReference type="ARBA" id="ARBA00022475"/>
    </source>
</evidence>
<dbReference type="InterPro" id="IPR002797">
    <property type="entry name" value="Polysacc_synth"/>
</dbReference>
<evidence type="ECO:0000256" key="1">
    <source>
        <dbReference type="ARBA" id="ARBA00004651"/>
    </source>
</evidence>
<feature type="transmembrane region" description="Helical" evidence="6">
    <location>
        <begin position="321"/>
        <end position="342"/>
    </location>
</feature>
<gene>
    <name evidence="7" type="ORF">IAD01_02780</name>
</gene>
<dbReference type="PANTHER" id="PTHR30250:SF11">
    <property type="entry name" value="O-ANTIGEN TRANSPORTER-RELATED"/>
    <property type="match status" value="1"/>
</dbReference>
<evidence type="ECO:0000256" key="3">
    <source>
        <dbReference type="ARBA" id="ARBA00022692"/>
    </source>
</evidence>
<evidence type="ECO:0000256" key="5">
    <source>
        <dbReference type="ARBA" id="ARBA00023136"/>
    </source>
</evidence>
<comment type="caution">
    <text evidence="7">The sequence shown here is derived from an EMBL/GenBank/DDBJ whole genome shotgun (WGS) entry which is preliminary data.</text>
</comment>
<feature type="transmembrane region" description="Helical" evidence="6">
    <location>
        <begin position="382"/>
        <end position="400"/>
    </location>
</feature>
<reference evidence="7" key="2">
    <citation type="journal article" date="2021" name="PeerJ">
        <title>Extensive microbial diversity within the chicken gut microbiome revealed by metagenomics and culture.</title>
        <authorList>
            <person name="Gilroy R."/>
            <person name="Ravi A."/>
            <person name="Getino M."/>
            <person name="Pursley I."/>
            <person name="Horton D.L."/>
            <person name="Alikhan N.F."/>
            <person name="Baker D."/>
            <person name="Gharbi K."/>
            <person name="Hall N."/>
            <person name="Watson M."/>
            <person name="Adriaenssens E.M."/>
            <person name="Foster-Nyarko E."/>
            <person name="Jarju S."/>
            <person name="Secka A."/>
            <person name="Antonio M."/>
            <person name="Oren A."/>
            <person name="Chaudhuri R.R."/>
            <person name="La Ragione R."/>
            <person name="Hildebrand F."/>
            <person name="Pallen M.J."/>
        </authorList>
    </citation>
    <scope>NUCLEOTIDE SEQUENCE</scope>
    <source>
        <strain evidence="7">CHK157-1446</strain>
    </source>
</reference>
<dbReference type="GO" id="GO:0005886">
    <property type="term" value="C:plasma membrane"/>
    <property type="evidence" value="ECO:0007669"/>
    <property type="project" value="UniProtKB-SubCell"/>
</dbReference>
<proteinExistence type="predicted"/>
<feature type="transmembrane region" description="Helical" evidence="6">
    <location>
        <begin position="80"/>
        <end position="98"/>
    </location>
</feature>
<keyword evidence="4 6" id="KW-1133">Transmembrane helix</keyword>
<dbReference type="AlphaFoldDB" id="A0A9D1ENJ3"/>
<dbReference type="Proteomes" id="UP000823982">
    <property type="component" value="Unassembled WGS sequence"/>
</dbReference>
<sequence>MEWNCRVFDGTAGGIISEGGEAKLSDRSKSYKKLILNTLTFAIGSFGSKILVLILVPLYTAVLSPAEYGTVDLIAQTANILIPIFTLTISEAALRFGLDAKDRERRKRIYTVCLRVLSIGLVLMAAIFPLLSRLDYLSGQTLTLYVYVWTSSLRQLNMTFVRALEKVKLFALDGVICTLTMLLLNILFLLGFKWGMTGYLLAIILSDLISSLFLFFAGRLYRYVGFGKVGKGLVRAMLKYAAPMMPATLLWLVTSISDRFIVKLFHGEELTGILSIAYKIPTILTTIFTMFSQAWNMSAISENSSSGRDRFYTEVFSFNQSFMYVLSAGILLLIKPVTYIWVDSAYFISYRYAPLLVLATVFTCFNVFLGSVYIAQKKTKHTFYTSLAAGVINIILNFALIPRFGIYGAAIATFAAYFAVFFYRLYDSRRYIHFDFSLSKILTNTVLLACMVILNQLDVNPWLFYGSLGLVFVLVVMVNIRELLYIAAAMVPAKIRSKIGIFKKLEKIVKI</sequence>
<feature type="transmembrane region" description="Helical" evidence="6">
    <location>
        <begin position="354"/>
        <end position="375"/>
    </location>
</feature>
<dbReference type="Pfam" id="PF01943">
    <property type="entry name" value="Polysacc_synt"/>
    <property type="match status" value="1"/>
</dbReference>
<keyword evidence="2" id="KW-1003">Cell membrane</keyword>
<dbReference type="InterPro" id="IPR050833">
    <property type="entry name" value="Poly_Biosynth_Transport"/>
</dbReference>
<feature type="transmembrane region" description="Helical" evidence="6">
    <location>
        <begin position="438"/>
        <end position="457"/>
    </location>
</feature>
<name>A0A9D1ENJ3_9FIRM</name>
<dbReference type="EMBL" id="DVIR01000030">
    <property type="protein sequence ID" value="HIS24310.1"/>
    <property type="molecule type" value="Genomic_DNA"/>
</dbReference>
<evidence type="ECO:0000256" key="4">
    <source>
        <dbReference type="ARBA" id="ARBA00022989"/>
    </source>
</evidence>
<feature type="transmembrane region" description="Helical" evidence="6">
    <location>
        <begin position="169"/>
        <end position="192"/>
    </location>
</feature>
<feature type="transmembrane region" description="Helical" evidence="6">
    <location>
        <begin position="198"/>
        <end position="217"/>
    </location>
</feature>
<feature type="transmembrane region" description="Helical" evidence="6">
    <location>
        <begin position="34"/>
        <end position="60"/>
    </location>
</feature>
<organism evidence="7 8">
    <name type="scientific">Candidatus Faeciplasma gallinarum</name>
    <dbReference type="NCBI Taxonomy" id="2840799"/>
    <lineage>
        <taxon>Bacteria</taxon>
        <taxon>Bacillati</taxon>
        <taxon>Bacillota</taxon>
        <taxon>Clostridia</taxon>
        <taxon>Eubacteriales</taxon>
        <taxon>Oscillospiraceae</taxon>
        <taxon>Oscillospiraceae incertae sedis</taxon>
        <taxon>Candidatus Faeciplasma</taxon>
    </lineage>
</organism>
<keyword evidence="3 6" id="KW-0812">Transmembrane</keyword>
<feature type="transmembrane region" description="Helical" evidence="6">
    <location>
        <begin position="238"/>
        <end position="256"/>
    </location>
</feature>
<comment type="subcellular location">
    <subcellularLocation>
        <location evidence="1">Cell membrane</location>
        <topology evidence="1">Multi-pass membrane protein</topology>
    </subcellularLocation>
</comment>
<evidence type="ECO:0000256" key="6">
    <source>
        <dbReference type="SAM" id="Phobius"/>
    </source>
</evidence>
<feature type="transmembrane region" description="Helical" evidence="6">
    <location>
        <begin position="406"/>
        <end position="426"/>
    </location>
</feature>